<keyword evidence="3" id="KW-1185">Reference proteome</keyword>
<proteinExistence type="predicted"/>
<feature type="region of interest" description="Disordered" evidence="1">
    <location>
        <begin position="178"/>
        <end position="238"/>
    </location>
</feature>
<evidence type="ECO:0000313" key="2">
    <source>
        <dbReference type="EMBL" id="KAJ1213973.1"/>
    </source>
</evidence>
<protein>
    <submittedName>
        <fullName evidence="2">Uncharacterized protein</fullName>
    </submittedName>
</protein>
<name>A0AAV7WL13_PLEWA</name>
<dbReference type="Proteomes" id="UP001066276">
    <property type="component" value="Chromosome 1_1"/>
</dbReference>
<evidence type="ECO:0000256" key="1">
    <source>
        <dbReference type="SAM" id="MobiDB-lite"/>
    </source>
</evidence>
<gene>
    <name evidence="2" type="ORF">NDU88_001602</name>
</gene>
<reference evidence="2" key="1">
    <citation type="journal article" date="2022" name="bioRxiv">
        <title>Sequencing and chromosome-scale assembly of the giantPleurodeles waltlgenome.</title>
        <authorList>
            <person name="Brown T."/>
            <person name="Elewa A."/>
            <person name="Iarovenko S."/>
            <person name="Subramanian E."/>
            <person name="Araus A.J."/>
            <person name="Petzold A."/>
            <person name="Susuki M."/>
            <person name="Suzuki K.-i.T."/>
            <person name="Hayashi T."/>
            <person name="Toyoda A."/>
            <person name="Oliveira C."/>
            <person name="Osipova E."/>
            <person name="Leigh N.D."/>
            <person name="Simon A."/>
            <person name="Yun M.H."/>
        </authorList>
    </citation>
    <scope>NUCLEOTIDE SEQUENCE</scope>
    <source>
        <strain evidence="2">20211129_DDA</strain>
        <tissue evidence="2">Liver</tissue>
    </source>
</reference>
<organism evidence="2 3">
    <name type="scientific">Pleurodeles waltl</name>
    <name type="common">Iberian ribbed newt</name>
    <dbReference type="NCBI Taxonomy" id="8319"/>
    <lineage>
        <taxon>Eukaryota</taxon>
        <taxon>Metazoa</taxon>
        <taxon>Chordata</taxon>
        <taxon>Craniata</taxon>
        <taxon>Vertebrata</taxon>
        <taxon>Euteleostomi</taxon>
        <taxon>Amphibia</taxon>
        <taxon>Batrachia</taxon>
        <taxon>Caudata</taxon>
        <taxon>Salamandroidea</taxon>
        <taxon>Salamandridae</taxon>
        <taxon>Pleurodelinae</taxon>
        <taxon>Pleurodeles</taxon>
    </lineage>
</organism>
<accession>A0AAV7WL13</accession>
<comment type="caution">
    <text evidence="2">The sequence shown here is derived from an EMBL/GenBank/DDBJ whole genome shotgun (WGS) entry which is preliminary data.</text>
</comment>
<dbReference type="AlphaFoldDB" id="A0AAV7WL13"/>
<dbReference type="EMBL" id="JANPWB010000001">
    <property type="protein sequence ID" value="KAJ1213973.1"/>
    <property type="molecule type" value="Genomic_DNA"/>
</dbReference>
<evidence type="ECO:0000313" key="3">
    <source>
        <dbReference type="Proteomes" id="UP001066276"/>
    </source>
</evidence>
<feature type="compositionally biased region" description="Basic and acidic residues" evidence="1">
    <location>
        <begin position="228"/>
        <end position="238"/>
    </location>
</feature>
<sequence>MCGPSSVCRGGELIILGHQTQSELCLRFPKSGLPGVGEGFCRASVAPPLLRDTPLAEHALNAGASSVLSALPELWSVRRSLLGAQARAPAAGRCGPPIRPQPQKSQAGHTRVNGAARLPPTYGDRAGRRHGGPTSSGQPALTLQRRLRPGRLLAILLPVNGLESPYRYGGLRISLERVRGPPARPTQLGPTRPTRLQAAAPEPRPVTGTPGRAHTGRRPVFFSQRGQGKSESREARAQ</sequence>
<feature type="region of interest" description="Disordered" evidence="1">
    <location>
        <begin position="88"/>
        <end position="144"/>
    </location>
</feature>